<feature type="domain" description="Dehydrogenase E1 component" evidence="2">
    <location>
        <begin position="1"/>
        <end position="93"/>
    </location>
</feature>
<proteinExistence type="predicted"/>
<dbReference type="GO" id="GO:0016624">
    <property type="term" value="F:oxidoreductase activity, acting on the aldehyde or oxo group of donors, disulfide as acceptor"/>
    <property type="evidence" value="ECO:0007669"/>
    <property type="project" value="InterPro"/>
</dbReference>
<dbReference type="AlphaFoldDB" id="A0AA88WMR3"/>
<dbReference type="Gene3D" id="3.40.50.970">
    <property type="match status" value="1"/>
</dbReference>
<dbReference type="InterPro" id="IPR001017">
    <property type="entry name" value="DH_E1"/>
</dbReference>
<comment type="caution">
    <text evidence="3">The sequence shown here is derived from an EMBL/GenBank/DDBJ whole genome shotgun (WGS) entry which is preliminary data.</text>
</comment>
<evidence type="ECO:0000256" key="1">
    <source>
        <dbReference type="ARBA" id="ARBA00023002"/>
    </source>
</evidence>
<accession>A0AA88WMR3</accession>
<dbReference type="PANTHER" id="PTHR43380">
    <property type="entry name" value="2-OXOISOVALERATE DEHYDROGENASE SUBUNIT ALPHA, MITOCHONDRIAL"/>
    <property type="match status" value="1"/>
</dbReference>
<reference evidence="3" key="1">
    <citation type="submission" date="2022-12" db="EMBL/GenBank/DDBJ databases">
        <title>Draft genome assemblies for two species of Escallonia (Escalloniales).</title>
        <authorList>
            <person name="Chanderbali A."/>
            <person name="Dervinis C."/>
            <person name="Anghel I."/>
            <person name="Soltis D."/>
            <person name="Soltis P."/>
            <person name="Zapata F."/>
        </authorList>
    </citation>
    <scope>NUCLEOTIDE SEQUENCE</scope>
    <source>
        <strain evidence="3">UCBG64.0493</strain>
        <tissue evidence="3">Leaf</tissue>
    </source>
</reference>
<keyword evidence="4" id="KW-1185">Reference proteome</keyword>
<dbReference type="SUPFAM" id="SSF52518">
    <property type="entry name" value="Thiamin diphosphate-binding fold (THDP-binding)"/>
    <property type="match status" value="1"/>
</dbReference>
<sequence>CRNNGWAISTPVADQFRNDGIVVRGPAYGVPSVRVDGNDARALYSAVHEARKMAISGKAPAFTYRAGHHSTSDDSTRYRQADEIDWWRMEQDPELLQALENGSKEKDGGVPRLSQTFEAGIQAPSRSHATQVADNVEKPPLADIFTDVYSVPPSNL</sequence>
<gene>
    <name evidence="3" type="ORF">RJ639_038945</name>
</gene>
<dbReference type="Pfam" id="PF00676">
    <property type="entry name" value="E1_dh"/>
    <property type="match status" value="1"/>
</dbReference>
<keyword evidence="1" id="KW-0560">Oxidoreductase</keyword>
<protein>
    <recommendedName>
        <fullName evidence="2">Dehydrogenase E1 component domain-containing protein</fullName>
    </recommendedName>
</protein>
<dbReference type="Proteomes" id="UP001188597">
    <property type="component" value="Unassembled WGS sequence"/>
</dbReference>
<feature type="non-terminal residue" evidence="3">
    <location>
        <position position="1"/>
    </location>
</feature>
<evidence type="ECO:0000313" key="3">
    <source>
        <dbReference type="EMBL" id="KAK3029664.1"/>
    </source>
</evidence>
<name>A0AA88WMR3_9ASTE</name>
<dbReference type="GO" id="GO:0009083">
    <property type="term" value="P:branched-chain amino acid catabolic process"/>
    <property type="evidence" value="ECO:0007669"/>
    <property type="project" value="TreeGrafter"/>
</dbReference>
<dbReference type="EMBL" id="JAVXUP010000370">
    <property type="protein sequence ID" value="KAK3029664.1"/>
    <property type="molecule type" value="Genomic_DNA"/>
</dbReference>
<dbReference type="PANTHER" id="PTHR43380:SF11">
    <property type="entry name" value="2-OXOISOVALERATE DEHYDROGENASE SUBUNIT ALPHA 2, MITOCHONDRIAL"/>
    <property type="match status" value="1"/>
</dbReference>
<dbReference type="InterPro" id="IPR029061">
    <property type="entry name" value="THDP-binding"/>
</dbReference>
<organism evidence="3 4">
    <name type="scientific">Escallonia herrerae</name>
    <dbReference type="NCBI Taxonomy" id="1293975"/>
    <lineage>
        <taxon>Eukaryota</taxon>
        <taxon>Viridiplantae</taxon>
        <taxon>Streptophyta</taxon>
        <taxon>Embryophyta</taxon>
        <taxon>Tracheophyta</taxon>
        <taxon>Spermatophyta</taxon>
        <taxon>Magnoliopsida</taxon>
        <taxon>eudicotyledons</taxon>
        <taxon>Gunneridae</taxon>
        <taxon>Pentapetalae</taxon>
        <taxon>asterids</taxon>
        <taxon>campanulids</taxon>
        <taxon>Escalloniales</taxon>
        <taxon>Escalloniaceae</taxon>
        <taxon>Escallonia</taxon>
    </lineage>
</organism>
<evidence type="ECO:0000313" key="4">
    <source>
        <dbReference type="Proteomes" id="UP001188597"/>
    </source>
</evidence>
<dbReference type="InterPro" id="IPR050771">
    <property type="entry name" value="Alpha-ketoacid_DH_E1_comp"/>
</dbReference>
<evidence type="ECO:0000259" key="2">
    <source>
        <dbReference type="Pfam" id="PF00676"/>
    </source>
</evidence>